<feature type="chain" id="PRO_5022844313" evidence="1">
    <location>
        <begin position="19"/>
        <end position="134"/>
    </location>
</feature>
<comment type="caution">
    <text evidence="3">The sequence shown here is derived from an EMBL/GenBank/DDBJ whole genome shotgun (WGS) entry which is preliminary data.</text>
</comment>
<evidence type="ECO:0000256" key="1">
    <source>
        <dbReference type="SAM" id="SignalP"/>
    </source>
</evidence>
<dbReference type="AlphaFoldDB" id="A0A5C6QG76"/>
<proteinExistence type="predicted"/>
<keyword evidence="4" id="KW-1185">Reference proteome</keyword>
<dbReference type="Gene3D" id="3.30.70.970">
    <property type="entry name" value="RraB-like"/>
    <property type="match status" value="1"/>
</dbReference>
<feature type="domain" description="Regulator of ribonuclease activity B" evidence="2">
    <location>
        <begin position="33"/>
        <end position="129"/>
    </location>
</feature>
<sequence length="134" mass="14993">MRKLSVLFSLLLIGSCEAGNDSATTQEFDYSKTDSELISTMVKMGSDVSKEHQITYLIYCSTEQQVKKILAGAIQQGFEDDYVSYSDKDKMWSTSLIKNLKLNLNEISSNRAMLAPLIPPNGCKPIRWGSIVEM</sequence>
<organism evidence="3 4">
    <name type="scientific">Colwellia demingiae</name>
    <dbReference type="NCBI Taxonomy" id="89401"/>
    <lineage>
        <taxon>Bacteria</taxon>
        <taxon>Pseudomonadati</taxon>
        <taxon>Pseudomonadota</taxon>
        <taxon>Gammaproteobacteria</taxon>
        <taxon>Alteromonadales</taxon>
        <taxon>Colwelliaceae</taxon>
        <taxon>Colwellia</taxon>
    </lineage>
</organism>
<gene>
    <name evidence="3" type="ORF">ESZ36_10540</name>
</gene>
<dbReference type="EMBL" id="VOLT01000005">
    <property type="protein sequence ID" value="TWX67750.1"/>
    <property type="molecule type" value="Genomic_DNA"/>
</dbReference>
<dbReference type="SUPFAM" id="SSF89946">
    <property type="entry name" value="Hypothetical protein VC0424"/>
    <property type="match status" value="1"/>
</dbReference>
<evidence type="ECO:0000313" key="3">
    <source>
        <dbReference type="EMBL" id="TWX67750.1"/>
    </source>
</evidence>
<evidence type="ECO:0000259" key="2">
    <source>
        <dbReference type="Pfam" id="PF06877"/>
    </source>
</evidence>
<dbReference type="Proteomes" id="UP000321822">
    <property type="component" value="Unassembled WGS sequence"/>
</dbReference>
<feature type="signal peptide" evidence="1">
    <location>
        <begin position="1"/>
        <end position="18"/>
    </location>
</feature>
<protein>
    <submittedName>
        <fullName evidence="3">Ribonuclease E inhibitor RraB</fullName>
    </submittedName>
</protein>
<dbReference type="InterPro" id="IPR036701">
    <property type="entry name" value="RraB-like_sf"/>
</dbReference>
<dbReference type="InterPro" id="IPR009671">
    <property type="entry name" value="RraB_dom"/>
</dbReference>
<accession>A0A5C6QG76</accession>
<name>A0A5C6QG76_9GAMM</name>
<dbReference type="PROSITE" id="PS51257">
    <property type="entry name" value="PROKAR_LIPOPROTEIN"/>
    <property type="match status" value="1"/>
</dbReference>
<dbReference type="Pfam" id="PF06877">
    <property type="entry name" value="RraB"/>
    <property type="match status" value="1"/>
</dbReference>
<evidence type="ECO:0000313" key="4">
    <source>
        <dbReference type="Proteomes" id="UP000321822"/>
    </source>
</evidence>
<dbReference type="RefSeq" id="WP_146787438.1">
    <property type="nucleotide sequence ID" value="NZ_VOLT01000005.1"/>
</dbReference>
<reference evidence="3 4" key="1">
    <citation type="submission" date="2019-07" db="EMBL/GenBank/DDBJ databases">
        <title>Genomes of sea-ice associated Colwellia species.</title>
        <authorList>
            <person name="Bowman J.P."/>
        </authorList>
    </citation>
    <scope>NUCLEOTIDE SEQUENCE [LARGE SCALE GENOMIC DNA]</scope>
    <source>
        <strain evidence="3 4">ACAM 459</strain>
    </source>
</reference>
<keyword evidence="1" id="KW-0732">Signal</keyword>